<dbReference type="EMBL" id="SRLO01000039">
    <property type="protein sequence ID" value="TNN82438.1"/>
    <property type="molecule type" value="Genomic_DNA"/>
</dbReference>
<dbReference type="AlphaFoldDB" id="A0A4Z2IY69"/>
<accession>A0A4Z2IY69</accession>
<evidence type="ECO:0000313" key="3">
    <source>
        <dbReference type="Proteomes" id="UP000314294"/>
    </source>
</evidence>
<evidence type="ECO:0000313" key="2">
    <source>
        <dbReference type="EMBL" id="TNN82438.1"/>
    </source>
</evidence>
<reference evidence="2 3" key="1">
    <citation type="submission" date="2019-03" db="EMBL/GenBank/DDBJ databases">
        <title>First draft genome of Liparis tanakae, snailfish: a comprehensive survey of snailfish specific genes.</title>
        <authorList>
            <person name="Kim W."/>
            <person name="Song I."/>
            <person name="Jeong J.-H."/>
            <person name="Kim D."/>
            <person name="Kim S."/>
            <person name="Ryu S."/>
            <person name="Song J.Y."/>
            <person name="Lee S.K."/>
        </authorList>
    </citation>
    <scope>NUCLEOTIDE SEQUENCE [LARGE SCALE GENOMIC DNA]</scope>
    <source>
        <tissue evidence="2">Muscle</tissue>
    </source>
</reference>
<feature type="compositionally biased region" description="Polar residues" evidence="1">
    <location>
        <begin position="129"/>
        <end position="138"/>
    </location>
</feature>
<proteinExistence type="predicted"/>
<comment type="caution">
    <text evidence="2">The sequence shown here is derived from an EMBL/GenBank/DDBJ whole genome shotgun (WGS) entry which is preliminary data.</text>
</comment>
<organism evidence="2 3">
    <name type="scientific">Liparis tanakae</name>
    <name type="common">Tanaka's snailfish</name>
    <dbReference type="NCBI Taxonomy" id="230148"/>
    <lineage>
        <taxon>Eukaryota</taxon>
        <taxon>Metazoa</taxon>
        <taxon>Chordata</taxon>
        <taxon>Craniata</taxon>
        <taxon>Vertebrata</taxon>
        <taxon>Euteleostomi</taxon>
        <taxon>Actinopterygii</taxon>
        <taxon>Neopterygii</taxon>
        <taxon>Teleostei</taxon>
        <taxon>Neoteleostei</taxon>
        <taxon>Acanthomorphata</taxon>
        <taxon>Eupercaria</taxon>
        <taxon>Perciformes</taxon>
        <taxon>Cottioidei</taxon>
        <taxon>Cottales</taxon>
        <taxon>Liparidae</taxon>
        <taxon>Liparis</taxon>
    </lineage>
</organism>
<feature type="region of interest" description="Disordered" evidence="1">
    <location>
        <begin position="83"/>
        <end position="139"/>
    </location>
</feature>
<evidence type="ECO:0000256" key="1">
    <source>
        <dbReference type="SAM" id="MobiDB-lite"/>
    </source>
</evidence>
<dbReference type="Proteomes" id="UP000314294">
    <property type="component" value="Unassembled WGS sequence"/>
</dbReference>
<keyword evidence="3" id="KW-1185">Reference proteome</keyword>
<protein>
    <submittedName>
        <fullName evidence="2">Uncharacterized protein</fullName>
    </submittedName>
</protein>
<name>A0A4Z2IY69_9TELE</name>
<gene>
    <name evidence="2" type="ORF">EYF80_007273</name>
</gene>
<sequence length="193" mass="21085">MAKQLKMDEAQKLQVQKLQVGSGKESILRDIRVPLGSKINTVRAPGRAARQSSWQEEEEQSQIRVFSRRRCCRSNVSRCHITASKGNGAGRLAPTPGEKQRTTTGLRRGGGTASTRRSPSPPLRGRISPANTATSSFGSRLPDSRVTCLVPFSHFARKLSHTPAIIYGCTNENSCSQSPSTPSWSQYCLSSIK</sequence>